<evidence type="ECO:0000256" key="5">
    <source>
        <dbReference type="ARBA" id="ARBA00022679"/>
    </source>
</evidence>
<keyword evidence="27" id="KW-1185">Reference proteome</keyword>
<keyword evidence="6 20" id="KW-0812">Transmembrane</keyword>
<evidence type="ECO:0000256" key="13">
    <source>
        <dbReference type="ARBA" id="ARBA00023157"/>
    </source>
</evidence>
<dbReference type="Gene3D" id="1.10.510.10">
    <property type="entry name" value="Transferase(Phosphotransferase) domain 1"/>
    <property type="match status" value="1"/>
</dbReference>
<evidence type="ECO:0000313" key="27">
    <source>
        <dbReference type="Proteomes" id="UP000734854"/>
    </source>
</evidence>
<keyword evidence="12 20" id="KW-0472">Membrane</keyword>
<dbReference type="PROSITE" id="PS50948">
    <property type="entry name" value="PAN"/>
    <property type="match status" value="1"/>
</dbReference>
<dbReference type="InterPro" id="IPR000719">
    <property type="entry name" value="Prot_kinase_dom"/>
</dbReference>
<feature type="domain" description="Protein kinase" evidence="22">
    <location>
        <begin position="514"/>
        <end position="839"/>
    </location>
</feature>
<evidence type="ECO:0000313" key="26">
    <source>
        <dbReference type="EMBL" id="KAG6519031.1"/>
    </source>
</evidence>
<dbReference type="AlphaFoldDB" id="A0A8J5L9A2"/>
<dbReference type="SUPFAM" id="SSF56112">
    <property type="entry name" value="Protein kinase-like (PK-like)"/>
    <property type="match status" value="1"/>
</dbReference>
<dbReference type="FunFam" id="1.10.510.10:FF:000060">
    <property type="entry name" value="G-type lectin S-receptor-like serine/threonine-protein kinase"/>
    <property type="match status" value="1"/>
</dbReference>
<dbReference type="Pfam" id="PF08276">
    <property type="entry name" value="PAN_2"/>
    <property type="match status" value="1"/>
</dbReference>
<evidence type="ECO:0000256" key="6">
    <source>
        <dbReference type="ARBA" id="ARBA00022692"/>
    </source>
</evidence>
<evidence type="ECO:0000259" key="25">
    <source>
        <dbReference type="PROSITE" id="PS50948"/>
    </source>
</evidence>
<feature type="domain" description="EGF-like" evidence="23">
    <location>
        <begin position="301"/>
        <end position="337"/>
    </location>
</feature>
<comment type="catalytic activity">
    <reaction evidence="15 17">
        <text>L-threonyl-[protein] + ATP = O-phospho-L-threonyl-[protein] + ADP + H(+)</text>
        <dbReference type="Rhea" id="RHEA:46608"/>
        <dbReference type="Rhea" id="RHEA-COMP:11060"/>
        <dbReference type="Rhea" id="RHEA-COMP:11605"/>
        <dbReference type="ChEBI" id="CHEBI:15378"/>
        <dbReference type="ChEBI" id="CHEBI:30013"/>
        <dbReference type="ChEBI" id="CHEBI:30616"/>
        <dbReference type="ChEBI" id="CHEBI:61977"/>
        <dbReference type="ChEBI" id="CHEBI:456216"/>
        <dbReference type="EC" id="2.7.11.1"/>
    </reaction>
</comment>
<dbReference type="EC" id="2.7.11.1" evidence="17"/>
<dbReference type="CDD" id="cd00028">
    <property type="entry name" value="B_lectin"/>
    <property type="match status" value="1"/>
</dbReference>
<dbReference type="PROSITE" id="PS50026">
    <property type="entry name" value="EGF_3"/>
    <property type="match status" value="1"/>
</dbReference>
<evidence type="ECO:0000256" key="4">
    <source>
        <dbReference type="ARBA" id="ARBA00022536"/>
    </source>
</evidence>
<dbReference type="InterPro" id="IPR036426">
    <property type="entry name" value="Bulb-type_lectin_dom_sf"/>
</dbReference>
<keyword evidence="8 17" id="KW-0547">Nucleotide-binding</keyword>
<evidence type="ECO:0000256" key="10">
    <source>
        <dbReference type="ARBA" id="ARBA00022840"/>
    </source>
</evidence>
<dbReference type="SMART" id="SM00108">
    <property type="entry name" value="B_lectin"/>
    <property type="match status" value="1"/>
</dbReference>
<evidence type="ECO:0000256" key="3">
    <source>
        <dbReference type="ARBA" id="ARBA00022527"/>
    </source>
</evidence>
<evidence type="ECO:0000256" key="18">
    <source>
        <dbReference type="PROSITE-ProRule" id="PRU00076"/>
    </source>
</evidence>
<keyword evidence="2" id="KW-1003">Cell membrane</keyword>
<dbReference type="EMBL" id="JACMSC010000006">
    <property type="protein sequence ID" value="KAG6519031.1"/>
    <property type="molecule type" value="Genomic_DNA"/>
</dbReference>
<comment type="catalytic activity">
    <reaction evidence="16 17">
        <text>L-seryl-[protein] + ATP = O-phospho-L-seryl-[protein] + ADP + H(+)</text>
        <dbReference type="Rhea" id="RHEA:17989"/>
        <dbReference type="Rhea" id="RHEA-COMP:9863"/>
        <dbReference type="Rhea" id="RHEA-COMP:11604"/>
        <dbReference type="ChEBI" id="CHEBI:15378"/>
        <dbReference type="ChEBI" id="CHEBI:29999"/>
        <dbReference type="ChEBI" id="CHEBI:30616"/>
        <dbReference type="ChEBI" id="CHEBI:83421"/>
        <dbReference type="ChEBI" id="CHEBI:456216"/>
        <dbReference type="EC" id="2.7.11.1"/>
    </reaction>
</comment>
<feature type="domain" description="Apple" evidence="25">
    <location>
        <begin position="356"/>
        <end position="439"/>
    </location>
</feature>
<evidence type="ECO:0000256" key="16">
    <source>
        <dbReference type="ARBA" id="ARBA00048679"/>
    </source>
</evidence>
<keyword evidence="9 17" id="KW-0418">Kinase</keyword>
<dbReference type="Pfam" id="PF01453">
    <property type="entry name" value="B_lectin"/>
    <property type="match status" value="1"/>
</dbReference>
<dbReference type="PIRSF" id="PIRSF000641">
    <property type="entry name" value="SRK"/>
    <property type="match status" value="1"/>
</dbReference>
<reference evidence="26 27" key="1">
    <citation type="submission" date="2020-08" db="EMBL/GenBank/DDBJ databases">
        <title>Plant Genome Project.</title>
        <authorList>
            <person name="Zhang R.-G."/>
        </authorList>
    </citation>
    <scope>NUCLEOTIDE SEQUENCE [LARGE SCALE GENOMIC DNA]</scope>
    <source>
        <tissue evidence="26">Rhizome</tissue>
    </source>
</reference>
<keyword evidence="13" id="KW-1015">Disulfide bond</keyword>
<evidence type="ECO:0000256" key="7">
    <source>
        <dbReference type="ARBA" id="ARBA00022729"/>
    </source>
</evidence>
<dbReference type="Proteomes" id="UP000734854">
    <property type="component" value="Unassembled WGS sequence"/>
</dbReference>
<dbReference type="PROSITE" id="PS50927">
    <property type="entry name" value="BULB_LECTIN"/>
    <property type="match status" value="1"/>
</dbReference>
<dbReference type="GO" id="GO:0004674">
    <property type="term" value="F:protein serine/threonine kinase activity"/>
    <property type="evidence" value="ECO:0007669"/>
    <property type="project" value="UniProtKB-KW"/>
</dbReference>
<evidence type="ECO:0000259" key="22">
    <source>
        <dbReference type="PROSITE" id="PS50011"/>
    </source>
</evidence>
<dbReference type="InterPro" id="IPR000742">
    <property type="entry name" value="EGF"/>
</dbReference>
<evidence type="ECO:0000256" key="15">
    <source>
        <dbReference type="ARBA" id="ARBA00047899"/>
    </source>
</evidence>
<dbReference type="InterPro" id="IPR024171">
    <property type="entry name" value="SRK-like_kinase"/>
</dbReference>
<evidence type="ECO:0000256" key="2">
    <source>
        <dbReference type="ARBA" id="ARBA00022475"/>
    </source>
</evidence>
<feature type="domain" description="Bulb-type lectin" evidence="24">
    <location>
        <begin position="36"/>
        <end position="160"/>
    </location>
</feature>
<evidence type="ECO:0000256" key="8">
    <source>
        <dbReference type="ARBA" id="ARBA00022741"/>
    </source>
</evidence>
<sequence>MRRGLSHDVDSCSSSAALLLLLLLLLATLFSISGGADTLTPDLPLLVDGSTTLTSAGGTFQLGFFNPSGSTNRYVGIWYNRISPQTVVWIANRRSPITTRFGNLSLTTTGALVLTDGNSSILWTSGAPDSSLSNPVAQLFDDGNFAVHESGSGGSDGFAWQSFDFPTDTQLPGMILGRRRLRNGTDLDINITASTSDSDPTPGPFVYGLDLRGDPQLFIWSGTEQYWRAGPWNGRWFSGVPEMVDTANGLLRFDVGPNQTTYFRSDQSSALLRFVMHSSGTVELNVWLESRQSWNRIWYAPKDLCDSLSSCGPNGYCRQIITPQCVCLQGFHPRSPTNWRLRDGTGGCLRTTPLDCRNGTDGFVILRNIKLPDTSRSMVSASLSLDQCRSLCLNNCNCTAYAASNISDGSNGCITWTTSLTDITVYQSSVGQDLYVRLAAADLDSDTSSDRRQNHFVVIIVTLVVSIVVLSCLAFCLWRRMKKRGADIIEATEENDLDLPLFDLGTIRNATFNFSSQNKLGEGGFGPVYRGKIGEDQEIAVKRLSKTSTQGLNEFKNEVTLIAKLQHRNLVRLLGCCVQEEERILVYEYMPNGSLDILLFGYLEVITASSPFPDKKERSSMSLTTFLALDIQELDQIINLLLLFYLDEVKGTILDWRTRYNIIVGIARGLLYLHHDSRFRIIHRDLKASNILLDKDMDPKISDFGMARIFGGDESEANTRRVVGTYGYMSPEYIMDGIFSIKSDVFSFGVLVLEIISGKKNRGVYHGSHNSNLLGHIWNLWKESQCMDFVDKNIGHSFSEIEVLRCIKIGLLCVQDRAEDRPTMPLVLTMLSSTGDIALLPEPKQPGFFSKRDLMSEIYLSSSMSNHQDSSASNQITITNIEGR</sequence>
<dbReference type="Pfam" id="PF07714">
    <property type="entry name" value="PK_Tyr_Ser-Thr"/>
    <property type="match status" value="1"/>
</dbReference>
<evidence type="ECO:0000256" key="14">
    <source>
        <dbReference type="ARBA" id="ARBA00023180"/>
    </source>
</evidence>
<keyword evidence="10 17" id="KW-0067">ATP-binding</keyword>
<dbReference type="InterPro" id="IPR008271">
    <property type="entry name" value="Ser/Thr_kinase_AS"/>
</dbReference>
<dbReference type="PANTHER" id="PTHR27002">
    <property type="entry name" value="RECEPTOR-LIKE SERINE/THREONINE-PROTEIN KINASE SD1-8"/>
    <property type="match status" value="1"/>
</dbReference>
<dbReference type="Pfam" id="PF00954">
    <property type="entry name" value="S_locus_glycop"/>
    <property type="match status" value="1"/>
</dbReference>
<feature type="transmembrane region" description="Helical" evidence="20">
    <location>
        <begin position="456"/>
        <end position="478"/>
    </location>
</feature>
<evidence type="ECO:0000256" key="19">
    <source>
        <dbReference type="SAM" id="MobiDB-lite"/>
    </source>
</evidence>
<dbReference type="PROSITE" id="PS00108">
    <property type="entry name" value="PROTEIN_KINASE_ST"/>
    <property type="match status" value="1"/>
</dbReference>
<protein>
    <recommendedName>
        <fullName evidence="17">Receptor-like serine/threonine-protein kinase</fullName>
        <ecNumber evidence="17">2.7.11.1</ecNumber>
    </recommendedName>
</protein>
<dbReference type="Pfam" id="PF11883">
    <property type="entry name" value="DUF3403"/>
    <property type="match status" value="1"/>
</dbReference>
<evidence type="ECO:0000259" key="23">
    <source>
        <dbReference type="PROSITE" id="PS50026"/>
    </source>
</evidence>
<evidence type="ECO:0000256" key="9">
    <source>
        <dbReference type="ARBA" id="ARBA00022777"/>
    </source>
</evidence>
<evidence type="ECO:0000256" key="12">
    <source>
        <dbReference type="ARBA" id="ARBA00023136"/>
    </source>
</evidence>
<dbReference type="GO" id="GO:0005886">
    <property type="term" value="C:plasma membrane"/>
    <property type="evidence" value="ECO:0007669"/>
    <property type="project" value="UniProtKB-SubCell"/>
</dbReference>
<evidence type="ECO:0000256" key="21">
    <source>
        <dbReference type="SAM" id="SignalP"/>
    </source>
</evidence>
<dbReference type="PANTHER" id="PTHR27002:SF616">
    <property type="entry name" value="RECEPTOR-LIKE SERINE_THREONINE-PROTEIN KINASE"/>
    <property type="match status" value="1"/>
</dbReference>
<comment type="similarity">
    <text evidence="17">Belongs to the protein kinase superfamily. Ser/Thr protein kinase family.</text>
</comment>
<gene>
    <name evidence="26" type="ORF">ZIOFF_022520</name>
</gene>
<dbReference type="CDD" id="cd14066">
    <property type="entry name" value="STKc_IRAK"/>
    <property type="match status" value="1"/>
</dbReference>
<keyword evidence="3 17" id="KW-0723">Serine/threonine-protein kinase</keyword>
<evidence type="ECO:0000256" key="11">
    <source>
        <dbReference type="ARBA" id="ARBA00022989"/>
    </source>
</evidence>
<dbReference type="InterPro" id="IPR001480">
    <property type="entry name" value="Bulb-type_lectin_dom"/>
</dbReference>
<dbReference type="PROSITE" id="PS50011">
    <property type="entry name" value="PROTEIN_KINASE_DOM"/>
    <property type="match status" value="1"/>
</dbReference>
<accession>A0A8J5L9A2</accession>
<keyword evidence="14" id="KW-0325">Glycoprotein</keyword>
<feature type="chain" id="PRO_5035212154" description="Receptor-like serine/threonine-protein kinase" evidence="21">
    <location>
        <begin position="36"/>
        <end position="884"/>
    </location>
</feature>
<dbReference type="GO" id="GO:0051707">
    <property type="term" value="P:response to other organism"/>
    <property type="evidence" value="ECO:0007669"/>
    <property type="project" value="UniProtKB-ARBA"/>
</dbReference>
<dbReference type="InterPro" id="IPR000858">
    <property type="entry name" value="S_locus_glycoprot_dom"/>
</dbReference>
<dbReference type="GO" id="GO:0005524">
    <property type="term" value="F:ATP binding"/>
    <property type="evidence" value="ECO:0007669"/>
    <property type="project" value="UniProtKB-KW"/>
</dbReference>
<dbReference type="CDD" id="cd01098">
    <property type="entry name" value="PAN_AP_plant"/>
    <property type="match status" value="1"/>
</dbReference>
<comment type="caution">
    <text evidence="18">Lacks conserved residue(s) required for the propagation of feature annotation.</text>
</comment>
<keyword evidence="5 17" id="KW-0808">Transferase</keyword>
<comment type="caution">
    <text evidence="26">The sequence shown here is derived from an EMBL/GenBank/DDBJ whole genome shotgun (WGS) entry which is preliminary data.</text>
</comment>
<evidence type="ECO:0000259" key="24">
    <source>
        <dbReference type="PROSITE" id="PS50927"/>
    </source>
</evidence>
<dbReference type="SMART" id="SM00473">
    <property type="entry name" value="PAN_AP"/>
    <property type="match status" value="1"/>
</dbReference>
<dbReference type="InterPro" id="IPR021820">
    <property type="entry name" value="S-locus_recpt_kinase_C"/>
</dbReference>
<feature type="region of interest" description="Disordered" evidence="19">
    <location>
        <begin position="865"/>
        <end position="884"/>
    </location>
</feature>
<dbReference type="Gene3D" id="3.30.200.20">
    <property type="entry name" value="Phosphorylase Kinase, domain 1"/>
    <property type="match status" value="1"/>
</dbReference>
<dbReference type="SMART" id="SM00220">
    <property type="entry name" value="S_TKc"/>
    <property type="match status" value="1"/>
</dbReference>
<dbReference type="GO" id="GO:0048544">
    <property type="term" value="P:recognition of pollen"/>
    <property type="evidence" value="ECO:0007669"/>
    <property type="project" value="InterPro"/>
</dbReference>
<dbReference type="InterPro" id="IPR003609">
    <property type="entry name" value="Pan_app"/>
</dbReference>
<evidence type="ECO:0000256" key="1">
    <source>
        <dbReference type="ARBA" id="ARBA00004251"/>
    </source>
</evidence>
<dbReference type="SUPFAM" id="SSF51110">
    <property type="entry name" value="alpha-D-mannose-specific plant lectins"/>
    <property type="match status" value="1"/>
</dbReference>
<dbReference type="InterPro" id="IPR011009">
    <property type="entry name" value="Kinase-like_dom_sf"/>
</dbReference>
<evidence type="ECO:0000256" key="17">
    <source>
        <dbReference type="PIRNR" id="PIRNR000641"/>
    </source>
</evidence>
<evidence type="ECO:0000256" key="20">
    <source>
        <dbReference type="SAM" id="Phobius"/>
    </source>
</evidence>
<dbReference type="InterPro" id="IPR001245">
    <property type="entry name" value="Ser-Thr/Tyr_kinase_cat_dom"/>
</dbReference>
<dbReference type="Gene3D" id="2.90.10.10">
    <property type="entry name" value="Bulb-type lectin domain"/>
    <property type="match status" value="1"/>
</dbReference>
<keyword evidence="4 18" id="KW-0245">EGF-like domain</keyword>
<organism evidence="26 27">
    <name type="scientific">Zingiber officinale</name>
    <name type="common">Ginger</name>
    <name type="synonym">Amomum zingiber</name>
    <dbReference type="NCBI Taxonomy" id="94328"/>
    <lineage>
        <taxon>Eukaryota</taxon>
        <taxon>Viridiplantae</taxon>
        <taxon>Streptophyta</taxon>
        <taxon>Embryophyta</taxon>
        <taxon>Tracheophyta</taxon>
        <taxon>Spermatophyta</taxon>
        <taxon>Magnoliopsida</taxon>
        <taxon>Liliopsida</taxon>
        <taxon>Zingiberales</taxon>
        <taxon>Zingiberaceae</taxon>
        <taxon>Zingiber</taxon>
    </lineage>
</organism>
<proteinExistence type="inferred from homology"/>
<keyword evidence="11 20" id="KW-1133">Transmembrane helix</keyword>
<dbReference type="FunFam" id="3.30.200.20:FF:000195">
    <property type="entry name" value="G-type lectin S-receptor-like serine/threonine-protein kinase"/>
    <property type="match status" value="1"/>
</dbReference>
<name>A0A8J5L9A2_ZINOF</name>
<feature type="signal peptide" evidence="21">
    <location>
        <begin position="1"/>
        <end position="35"/>
    </location>
</feature>
<keyword evidence="7 21" id="KW-0732">Signal</keyword>
<comment type="subcellular location">
    <subcellularLocation>
        <location evidence="1">Cell membrane</location>
        <topology evidence="1">Single-pass type I membrane protein</topology>
    </subcellularLocation>
</comment>